<dbReference type="KEGG" id="ccro:CMC5_075000"/>
<name>A0A0K1ER21_CHOCO</name>
<accession>A0A0K1ER21</accession>
<dbReference type="RefSeq" id="WP_050434763.1">
    <property type="nucleotide sequence ID" value="NZ_CP012159.1"/>
</dbReference>
<dbReference type="InterPro" id="IPR015813">
    <property type="entry name" value="Pyrv/PenolPyrv_kinase-like_dom"/>
</dbReference>
<gene>
    <name evidence="1" type="ORF">CMC5_075000</name>
</gene>
<evidence type="ECO:0000313" key="2">
    <source>
        <dbReference type="Proteomes" id="UP000067626"/>
    </source>
</evidence>
<dbReference type="GO" id="GO:0003824">
    <property type="term" value="F:catalytic activity"/>
    <property type="evidence" value="ECO:0007669"/>
    <property type="project" value="InterPro"/>
</dbReference>
<reference evidence="1 2" key="1">
    <citation type="submission" date="2015-07" db="EMBL/GenBank/DDBJ databases">
        <title>Genome analysis of myxobacterium Chondromyces crocatus Cm c5 reveals a high potential for natural compound synthesis and the genetic basis for the loss of fruiting body formation.</title>
        <authorList>
            <person name="Zaburannyi N."/>
            <person name="Bunk B."/>
            <person name="Maier J."/>
            <person name="Overmann J."/>
            <person name="Mueller R."/>
        </authorList>
    </citation>
    <scope>NUCLEOTIDE SEQUENCE [LARGE SCALE GENOMIC DNA]</scope>
    <source>
        <strain evidence="1 2">Cm c5</strain>
    </source>
</reference>
<sequence>MRDIRAIVTLPPYAPFAEEVARHPLCAGIRLNTVMPIAGPPSGVLSRLASLEVPLWVDLKARQLRVVRAAIPPFTEVRVSHPVRVDVPALAFFGDGREHARIVAVDGDRLILEDGPRRLVGPGESVNIVDPSLEIEGTLTDSDRAYLAAMRELGLRGVMLSFVERDEDAAEVEAALPGAEVILKIESPRGVDFARRMGAHHGRGLSKAAPEIAPAKGSGLGKERQRSSIRRLMAARGDLYVEVVRPHRILGALRDVLAADPEAIVASRLFNSLSRGPVPDCADISDAAFLMTLGYRTFMLGDDVCLARDSVISALNLLGAIATELR</sequence>
<dbReference type="Gene3D" id="3.20.20.60">
    <property type="entry name" value="Phosphoenolpyruvate-binding domains"/>
    <property type="match status" value="1"/>
</dbReference>
<dbReference type="OrthoDB" id="9819566at2"/>
<dbReference type="SUPFAM" id="SSF51621">
    <property type="entry name" value="Phosphoenolpyruvate/pyruvate domain"/>
    <property type="match status" value="1"/>
</dbReference>
<dbReference type="AlphaFoldDB" id="A0A0K1ER21"/>
<dbReference type="EMBL" id="CP012159">
    <property type="protein sequence ID" value="AKT43269.1"/>
    <property type="molecule type" value="Genomic_DNA"/>
</dbReference>
<protein>
    <recommendedName>
        <fullName evidence="3">Pyruvate kinase</fullName>
    </recommendedName>
</protein>
<organism evidence="1 2">
    <name type="scientific">Chondromyces crocatus</name>
    <dbReference type="NCBI Taxonomy" id="52"/>
    <lineage>
        <taxon>Bacteria</taxon>
        <taxon>Pseudomonadati</taxon>
        <taxon>Myxococcota</taxon>
        <taxon>Polyangia</taxon>
        <taxon>Polyangiales</taxon>
        <taxon>Polyangiaceae</taxon>
        <taxon>Chondromyces</taxon>
    </lineage>
</organism>
<dbReference type="InterPro" id="IPR040442">
    <property type="entry name" value="Pyrv_kinase-like_dom_sf"/>
</dbReference>
<proteinExistence type="predicted"/>
<keyword evidence="2" id="KW-1185">Reference proteome</keyword>
<evidence type="ECO:0000313" key="1">
    <source>
        <dbReference type="EMBL" id="AKT43269.1"/>
    </source>
</evidence>
<evidence type="ECO:0008006" key="3">
    <source>
        <dbReference type="Google" id="ProtNLM"/>
    </source>
</evidence>
<dbReference type="STRING" id="52.CMC5_075000"/>
<dbReference type="Proteomes" id="UP000067626">
    <property type="component" value="Chromosome"/>
</dbReference>